<name>A0ABP3PCP8_9PROT</name>
<feature type="transmembrane region" description="Helical" evidence="1">
    <location>
        <begin position="183"/>
        <end position="204"/>
    </location>
</feature>
<feature type="transmembrane region" description="Helical" evidence="1">
    <location>
        <begin position="74"/>
        <end position="100"/>
    </location>
</feature>
<feature type="transmembrane region" description="Helical" evidence="1">
    <location>
        <begin position="121"/>
        <end position="144"/>
    </location>
</feature>
<keyword evidence="1" id="KW-0812">Transmembrane</keyword>
<feature type="transmembrane region" description="Helical" evidence="1">
    <location>
        <begin position="33"/>
        <end position="54"/>
    </location>
</feature>
<organism evidence="3 4">
    <name type="scientific">Rhizomicrobium electricum</name>
    <dbReference type="NCBI Taxonomy" id="480070"/>
    <lineage>
        <taxon>Bacteria</taxon>
        <taxon>Pseudomonadati</taxon>
        <taxon>Pseudomonadota</taxon>
        <taxon>Alphaproteobacteria</taxon>
        <taxon>Micropepsales</taxon>
        <taxon>Micropepsaceae</taxon>
        <taxon>Rhizomicrobium</taxon>
    </lineage>
</organism>
<reference evidence="4" key="1">
    <citation type="journal article" date="2019" name="Int. J. Syst. Evol. Microbiol.">
        <title>The Global Catalogue of Microorganisms (GCM) 10K type strain sequencing project: providing services to taxonomists for standard genome sequencing and annotation.</title>
        <authorList>
            <consortium name="The Broad Institute Genomics Platform"/>
            <consortium name="The Broad Institute Genome Sequencing Center for Infectious Disease"/>
            <person name="Wu L."/>
            <person name="Ma J."/>
        </authorList>
    </citation>
    <scope>NUCLEOTIDE SEQUENCE [LARGE SCALE GENOMIC DNA]</scope>
    <source>
        <strain evidence="4">JCM 15089</strain>
    </source>
</reference>
<keyword evidence="1" id="KW-0472">Membrane</keyword>
<evidence type="ECO:0000256" key="1">
    <source>
        <dbReference type="SAM" id="Phobius"/>
    </source>
</evidence>
<evidence type="ECO:0000313" key="4">
    <source>
        <dbReference type="Proteomes" id="UP001499951"/>
    </source>
</evidence>
<dbReference type="InterPro" id="IPR057169">
    <property type="entry name" value="DUF7847"/>
</dbReference>
<gene>
    <name evidence="3" type="ORF">GCM10008942_10870</name>
</gene>
<dbReference type="Pfam" id="PF25231">
    <property type="entry name" value="DUF7847"/>
    <property type="match status" value="1"/>
</dbReference>
<proteinExistence type="predicted"/>
<dbReference type="Proteomes" id="UP001499951">
    <property type="component" value="Unassembled WGS sequence"/>
</dbReference>
<sequence>MSLRDSIGTTVGDETFEMGRVVSRTFGAIGRNWVSFFTLAVFTVVPQLILSAYLGVGVVARGKPVDLSNLGHFWGMMGIVYLAALVLNSVLQAALVHGTVSDLNGKKASFGDCLQTGLRTCFPVIGLSIVFGIALMFGFILLLVPGILMFLAWAVIVPVLVVEKTGVFGAFGRSSELTKGHRWAILGLAVVLWLISIVLSFAIMPFQSALVLPGEGILAMAPLLVINGVVSVITTTLAATGTASVYYELRSIKEGIGPEQLAAVFD</sequence>
<dbReference type="EMBL" id="BAAADD010000003">
    <property type="protein sequence ID" value="GAA0564341.1"/>
    <property type="molecule type" value="Genomic_DNA"/>
</dbReference>
<feature type="transmembrane region" description="Helical" evidence="1">
    <location>
        <begin position="150"/>
        <end position="171"/>
    </location>
</feature>
<keyword evidence="1" id="KW-1133">Transmembrane helix</keyword>
<comment type="caution">
    <text evidence="3">The sequence shown here is derived from an EMBL/GenBank/DDBJ whole genome shotgun (WGS) entry which is preliminary data.</text>
</comment>
<evidence type="ECO:0000313" key="3">
    <source>
        <dbReference type="EMBL" id="GAA0564341.1"/>
    </source>
</evidence>
<dbReference type="RefSeq" id="WP_166933819.1">
    <property type="nucleotide sequence ID" value="NZ_BAAADD010000003.1"/>
</dbReference>
<evidence type="ECO:0000259" key="2">
    <source>
        <dbReference type="Pfam" id="PF25231"/>
    </source>
</evidence>
<keyword evidence="4" id="KW-1185">Reference proteome</keyword>
<protein>
    <recommendedName>
        <fullName evidence="2">DUF7847 domain-containing protein</fullName>
    </recommendedName>
</protein>
<accession>A0ABP3PCP8</accession>
<feature type="transmembrane region" description="Helical" evidence="1">
    <location>
        <begin position="224"/>
        <end position="247"/>
    </location>
</feature>
<feature type="domain" description="DUF7847" evidence="2">
    <location>
        <begin position="127"/>
        <end position="241"/>
    </location>
</feature>